<feature type="domain" description="EAL" evidence="1">
    <location>
        <begin position="1"/>
        <end position="164"/>
    </location>
</feature>
<protein>
    <submittedName>
        <fullName evidence="2">EAL domain-containing protein</fullName>
    </submittedName>
</protein>
<dbReference type="PANTHER" id="PTHR33121">
    <property type="entry name" value="CYCLIC DI-GMP PHOSPHODIESTERASE PDEF"/>
    <property type="match status" value="1"/>
</dbReference>
<reference evidence="2" key="1">
    <citation type="submission" date="2022-09" db="EMBL/GenBank/DDBJ databases">
        <title>Shewanella sp. KJ10-1 sp.nov, isolated from marine algae.</title>
        <authorList>
            <person name="Butt M."/>
            <person name="Lee J.K."/>
            <person name="Kim J.M."/>
            <person name="Choi D.G."/>
        </authorList>
    </citation>
    <scope>NUCLEOTIDE SEQUENCE</scope>
    <source>
        <strain evidence="2">KJ10-1</strain>
    </source>
</reference>
<organism evidence="2 3">
    <name type="scientific">Shewanella phaeophyticola</name>
    <dbReference type="NCBI Taxonomy" id="2978345"/>
    <lineage>
        <taxon>Bacteria</taxon>
        <taxon>Pseudomonadati</taxon>
        <taxon>Pseudomonadota</taxon>
        <taxon>Gammaproteobacteria</taxon>
        <taxon>Alteromonadales</taxon>
        <taxon>Shewanellaceae</taxon>
        <taxon>Shewanella</taxon>
    </lineage>
</organism>
<evidence type="ECO:0000313" key="2">
    <source>
        <dbReference type="EMBL" id="MCT8987362.1"/>
    </source>
</evidence>
<accession>A0ABT2P3X0</accession>
<gene>
    <name evidence="2" type="ORF">N4T56_13940</name>
</gene>
<dbReference type="CDD" id="cd01948">
    <property type="entry name" value="EAL"/>
    <property type="match status" value="1"/>
</dbReference>
<dbReference type="SUPFAM" id="SSF141868">
    <property type="entry name" value="EAL domain-like"/>
    <property type="match status" value="1"/>
</dbReference>
<dbReference type="InterPro" id="IPR001633">
    <property type="entry name" value="EAL_dom"/>
</dbReference>
<dbReference type="Proteomes" id="UP001431192">
    <property type="component" value="Unassembled WGS sequence"/>
</dbReference>
<sequence length="171" mass="19094">MSVNISPLQLSQPTIVEDIALILQQSQFPAQMLELEITESLLITDIKAAKAVLFQLKQLKVRIALDDFGKGYSSLNYLTQFPIDTLKIDKAFINSMLPIETSNIVLKNIIKLGNELQLDVIAEGVETHAQLVKLKHYQCKIVQGFLFSPALNAFATQSLLKQSHIMSDQLV</sequence>
<dbReference type="InterPro" id="IPR050706">
    <property type="entry name" value="Cyclic-di-GMP_PDE-like"/>
</dbReference>
<dbReference type="Pfam" id="PF00563">
    <property type="entry name" value="EAL"/>
    <property type="match status" value="1"/>
</dbReference>
<comment type="caution">
    <text evidence="2">The sequence shown here is derived from an EMBL/GenBank/DDBJ whole genome shotgun (WGS) entry which is preliminary data.</text>
</comment>
<name>A0ABT2P3X0_9GAMM</name>
<dbReference type="PANTHER" id="PTHR33121:SF70">
    <property type="entry name" value="SIGNALING PROTEIN YKOW"/>
    <property type="match status" value="1"/>
</dbReference>
<dbReference type="Gene3D" id="3.20.20.450">
    <property type="entry name" value="EAL domain"/>
    <property type="match status" value="1"/>
</dbReference>
<dbReference type="PROSITE" id="PS50883">
    <property type="entry name" value="EAL"/>
    <property type="match status" value="1"/>
</dbReference>
<dbReference type="SMART" id="SM00052">
    <property type="entry name" value="EAL"/>
    <property type="match status" value="1"/>
</dbReference>
<dbReference type="EMBL" id="JAODOQ010000001">
    <property type="protein sequence ID" value="MCT8987362.1"/>
    <property type="molecule type" value="Genomic_DNA"/>
</dbReference>
<dbReference type="RefSeq" id="WP_261734834.1">
    <property type="nucleotide sequence ID" value="NZ_JAODOQ010000001.1"/>
</dbReference>
<evidence type="ECO:0000259" key="1">
    <source>
        <dbReference type="PROSITE" id="PS50883"/>
    </source>
</evidence>
<dbReference type="InterPro" id="IPR035919">
    <property type="entry name" value="EAL_sf"/>
</dbReference>
<proteinExistence type="predicted"/>
<keyword evidence="3" id="KW-1185">Reference proteome</keyword>
<evidence type="ECO:0000313" key="3">
    <source>
        <dbReference type="Proteomes" id="UP001431192"/>
    </source>
</evidence>